<sequence>MSFTKQAIVLQGENNSDNELDDFLKDYIEKKNLEREKETQERERRILKERHNTEEVLAIQVGNDQLVSVENILDLAYHVGKGTKQET</sequence>
<organism evidence="1 2">
    <name type="scientific">Dentiscutata erythropus</name>
    <dbReference type="NCBI Taxonomy" id="1348616"/>
    <lineage>
        <taxon>Eukaryota</taxon>
        <taxon>Fungi</taxon>
        <taxon>Fungi incertae sedis</taxon>
        <taxon>Mucoromycota</taxon>
        <taxon>Glomeromycotina</taxon>
        <taxon>Glomeromycetes</taxon>
        <taxon>Diversisporales</taxon>
        <taxon>Gigasporaceae</taxon>
        <taxon>Dentiscutata</taxon>
    </lineage>
</organism>
<reference evidence="1" key="1">
    <citation type="submission" date="2021-06" db="EMBL/GenBank/DDBJ databases">
        <authorList>
            <person name="Kallberg Y."/>
            <person name="Tangrot J."/>
            <person name="Rosling A."/>
        </authorList>
    </citation>
    <scope>NUCLEOTIDE SEQUENCE</scope>
    <source>
        <strain evidence="1">MA453B</strain>
    </source>
</reference>
<accession>A0A9N9IGJ2</accession>
<comment type="caution">
    <text evidence="1">The sequence shown here is derived from an EMBL/GenBank/DDBJ whole genome shotgun (WGS) entry which is preliminary data.</text>
</comment>
<dbReference type="EMBL" id="CAJVPY010012225">
    <property type="protein sequence ID" value="CAG8732738.1"/>
    <property type="molecule type" value="Genomic_DNA"/>
</dbReference>
<name>A0A9N9IGJ2_9GLOM</name>
<evidence type="ECO:0000313" key="1">
    <source>
        <dbReference type="EMBL" id="CAG8732738.1"/>
    </source>
</evidence>
<gene>
    <name evidence="1" type="ORF">DERYTH_LOCUS15272</name>
</gene>
<evidence type="ECO:0000313" key="2">
    <source>
        <dbReference type="Proteomes" id="UP000789405"/>
    </source>
</evidence>
<dbReference type="Proteomes" id="UP000789405">
    <property type="component" value="Unassembled WGS sequence"/>
</dbReference>
<keyword evidence="2" id="KW-1185">Reference proteome</keyword>
<proteinExistence type="predicted"/>
<dbReference type="AlphaFoldDB" id="A0A9N9IGJ2"/>
<feature type="non-terminal residue" evidence="1">
    <location>
        <position position="87"/>
    </location>
</feature>
<protein>
    <submittedName>
        <fullName evidence="1">28767_t:CDS:1</fullName>
    </submittedName>
</protein>